<reference evidence="10 11" key="2">
    <citation type="journal article" date="2010" name="Stand. Genomic Sci.">
        <title>Complete genome sequence of Nakamurella multipartita type strain (Y-104).</title>
        <authorList>
            <person name="Tice H."/>
            <person name="Mayilraj S."/>
            <person name="Sims D."/>
            <person name="Lapidus A."/>
            <person name="Nolan M."/>
            <person name="Lucas S."/>
            <person name="Glavina Del Rio T."/>
            <person name="Copeland A."/>
            <person name="Cheng J.F."/>
            <person name="Meincke L."/>
            <person name="Bruce D."/>
            <person name="Goodwin L."/>
            <person name="Pitluck S."/>
            <person name="Ivanova N."/>
            <person name="Mavromatis K."/>
            <person name="Ovchinnikova G."/>
            <person name="Pati A."/>
            <person name="Chen A."/>
            <person name="Palaniappan K."/>
            <person name="Land M."/>
            <person name="Hauser L."/>
            <person name="Chang Y.J."/>
            <person name="Jeffries C.D."/>
            <person name="Detter J.C."/>
            <person name="Brettin T."/>
            <person name="Rohde M."/>
            <person name="Goker M."/>
            <person name="Bristow J."/>
            <person name="Eisen J.A."/>
            <person name="Markowitz V."/>
            <person name="Hugenholtz P."/>
            <person name="Kyrpides N.C."/>
            <person name="Klenk H.P."/>
            <person name="Chen F."/>
        </authorList>
    </citation>
    <scope>NUCLEOTIDE SEQUENCE [LARGE SCALE GENOMIC DNA]</scope>
    <source>
        <strain evidence="11">ATCC 700099 / DSM 44233 / CIP 104796 / JCM 9543 / NBRC 105858 / Y-104</strain>
    </source>
</reference>
<evidence type="ECO:0000256" key="6">
    <source>
        <dbReference type="ARBA" id="ARBA00022989"/>
    </source>
</evidence>
<protein>
    <recommendedName>
        <fullName evidence="12">Permease</fullName>
    </recommendedName>
</protein>
<proteinExistence type="inferred from homology"/>
<evidence type="ECO:0000256" key="4">
    <source>
        <dbReference type="ARBA" id="ARBA00022475"/>
    </source>
</evidence>
<dbReference type="Proteomes" id="UP000002218">
    <property type="component" value="Chromosome"/>
</dbReference>
<dbReference type="STRING" id="479431.Namu_2284"/>
<evidence type="ECO:0000256" key="7">
    <source>
        <dbReference type="ARBA" id="ARBA00023136"/>
    </source>
</evidence>
<dbReference type="KEGG" id="nml:Namu_2284"/>
<keyword evidence="4" id="KW-1003">Cell membrane</keyword>
<keyword evidence="6 9" id="KW-1133">Transmembrane helix</keyword>
<evidence type="ECO:0000256" key="5">
    <source>
        <dbReference type="ARBA" id="ARBA00022692"/>
    </source>
</evidence>
<feature type="region of interest" description="Disordered" evidence="8">
    <location>
        <begin position="1"/>
        <end position="25"/>
    </location>
</feature>
<organism evidence="10 11">
    <name type="scientific">Nakamurella multipartita (strain ATCC 700099 / DSM 44233 / CIP 104796 / JCM 9543 / NBRC 105858 / Y-104)</name>
    <name type="common">Microsphaera multipartita</name>
    <dbReference type="NCBI Taxonomy" id="479431"/>
    <lineage>
        <taxon>Bacteria</taxon>
        <taxon>Bacillati</taxon>
        <taxon>Actinomycetota</taxon>
        <taxon>Actinomycetes</taxon>
        <taxon>Nakamurellales</taxon>
        <taxon>Nakamurellaceae</taxon>
        <taxon>Nakamurella</taxon>
    </lineage>
</organism>
<evidence type="ECO:0000256" key="2">
    <source>
        <dbReference type="ARBA" id="ARBA00009773"/>
    </source>
</evidence>
<gene>
    <name evidence="10" type="ordered locus">Namu_2284</name>
</gene>
<keyword evidence="3" id="KW-0813">Transport</keyword>
<dbReference type="InParanoid" id="C8XK99"/>
<dbReference type="AlphaFoldDB" id="C8XK99"/>
<keyword evidence="7 9" id="KW-0472">Membrane</keyword>
<dbReference type="PANTHER" id="PTHR21716:SF53">
    <property type="entry name" value="PERMEASE PERM-RELATED"/>
    <property type="match status" value="1"/>
</dbReference>
<dbReference type="GO" id="GO:0005886">
    <property type="term" value="C:plasma membrane"/>
    <property type="evidence" value="ECO:0007669"/>
    <property type="project" value="UniProtKB-SubCell"/>
</dbReference>
<feature type="transmembrane region" description="Helical" evidence="9">
    <location>
        <begin position="60"/>
        <end position="82"/>
    </location>
</feature>
<feature type="transmembrane region" description="Helical" evidence="9">
    <location>
        <begin position="348"/>
        <end position="373"/>
    </location>
</feature>
<evidence type="ECO:0000256" key="1">
    <source>
        <dbReference type="ARBA" id="ARBA00004651"/>
    </source>
</evidence>
<evidence type="ECO:0000313" key="10">
    <source>
        <dbReference type="EMBL" id="ACV78661.1"/>
    </source>
</evidence>
<dbReference type="Pfam" id="PF01594">
    <property type="entry name" value="AI-2E_transport"/>
    <property type="match status" value="1"/>
</dbReference>
<dbReference type="OrthoDB" id="4016357at2"/>
<evidence type="ECO:0000313" key="11">
    <source>
        <dbReference type="Proteomes" id="UP000002218"/>
    </source>
</evidence>
<evidence type="ECO:0008006" key="12">
    <source>
        <dbReference type="Google" id="ProtNLM"/>
    </source>
</evidence>
<evidence type="ECO:0000256" key="3">
    <source>
        <dbReference type="ARBA" id="ARBA00022448"/>
    </source>
</evidence>
<feature type="transmembrane region" description="Helical" evidence="9">
    <location>
        <begin position="116"/>
        <end position="138"/>
    </location>
</feature>
<dbReference type="RefSeq" id="WP_015747551.1">
    <property type="nucleotide sequence ID" value="NC_013235.1"/>
</dbReference>
<dbReference type="EMBL" id="CP001737">
    <property type="protein sequence ID" value="ACV78661.1"/>
    <property type="molecule type" value="Genomic_DNA"/>
</dbReference>
<dbReference type="PANTHER" id="PTHR21716">
    <property type="entry name" value="TRANSMEMBRANE PROTEIN"/>
    <property type="match status" value="1"/>
</dbReference>
<keyword evidence="11" id="KW-1185">Reference proteome</keyword>
<dbReference type="GO" id="GO:0055085">
    <property type="term" value="P:transmembrane transport"/>
    <property type="evidence" value="ECO:0007669"/>
    <property type="project" value="TreeGrafter"/>
</dbReference>
<name>C8XK99_NAKMY</name>
<dbReference type="HOGENOM" id="CLU_031275_6_1_11"/>
<dbReference type="eggNOG" id="COG0628">
    <property type="taxonomic scope" value="Bacteria"/>
</dbReference>
<keyword evidence="5 9" id="KW-0812">Transmembrane</keyword>
<feature type="transmembrane region" description="Helical" evidence="9">
    <location>
        <begin position="304"/>
        <end position="328"/>
    </location>
</feature>
<accession>C8XK99</accession>
<evidence type="ECO:0000256" key="9">
    <source>
        <dbReference type="SAM" id="Phobius"/>
    </source>
</evidence>
<feature type="transmembrane region" description="Helical" evidence="9">
    <location>
        <begin position="200"/>
        <end position="220"/>
    </location>
</feature>
<comment type="subcellular location">
    <subcellularLocation>
        <location evidence="1">Cell membrane</location>
        <topology evidence="1">Multi-pass membrane protein</topology>
    </subcellularLocation>
</comment>
<reference evidence="11" key="1">
    <citation type="submission" date="2009-09" db="EMBL/GenBank/DDBJ databases">
        <title>The complete genome of Nakamurella multipartita DSM 44233.</title>
        <authorList>
            <consortium name="US DOE Joint Genome Institute (JGI-PGF)"/>
            <person name="Lucas S."/>
            <person name="Copeland A."/>
            <person name="Lapidus A."/>
            <person name="Glavina del Rio T."/>
            <person name="Dalin E."/>
            <person name="Tice H."/>
            <person name="Bruce D."/>
            <person name="Goodwin L."/>
            <person name="Pitluck S."/>
            <person name="Kyrpides N."/>
            <person name="Mavromatis K."/>
            <person name="Ivanova N."/>
            <person name="Ovchinnikova G."/>
            <person name="Sims D."/>
            <person name="Meincke L."/>
            <person name="Brettin T."/>
            <person name="Detter J.C."/>
            <person name="Han C."/>
            <person name="Larimer F."/>
            <person name="Land M."/>
            <person name="Hauser L."/>
            <person name="Markowitz V."/>
            <person name="Cheng J.-F."/>
            <person name="Hugenholtz P."/>
            <person name="Woyke T."/>
            <person name="Wu D."/>
            <person name="Klenk H.-P."/>
            <person name="Eisen J.A."/>
        </authorList>
    </citation>
    <scope>NUCLEOTIDE SEQUENCE [LARGE SCALE GENOMIC DNA]</scope>
    <source>
        <strain evidence="11">ATCC 700099 / DSM 44233 / CIP 104796 / JCM 9543 / NBRC 105858 / Y-104</strain>
    </source>
</reference>
<feature type="transmembrane region" description="Helical" evidence="9">
    <location>
        <begin position="88"/>
        <end position="109"/>
    </location>
</feature>
<sequence>MTRTKSGQPSEPVAHHPRVGQPHDAAAEGPIAQAEAVAATLRTPADPLGPLGRRLNWRSAFLIGLAATAGVAVTVGIIQMLLLAGQVLLLIALALFLAIGLEPAVSWLITHRFPRWAAVFTVLAGLTLLLAGFIAAAIPALVEQGRRLVEAAPQYVAQLSDDSSAIGQLNQRFHLQETVQQIVDGGGPGLASGVISVGEAVFGAFSGLLVVAVLTVYFLADMPRVRTTLYRFMPAPRRPRAILLGDQIMVKVGGYVLGNVVISVISAVVTFVWLIAFGVPYPLLLAILFALLDLIPVIGSLIAGALVALAAFSVSVPVGLATIGYFVAYKLVEDYLLTPKVFGRVLRMPALVTVCAILIGGALLGLVGALVALPTAAAIMLLVQEVVFPRLDRAHASGEPAADPAA</sequence>
<evidence type="ECO:0000256" key="8">
    <source>
        <dbReference type="SAM" id="MobiDB-lite"/>
    </source>
</evidence>
<comment type="similarity">
    <text evidence="2">Belongs to the autoinducer-2 exporter (AI-2E) (TC 2.A.86) family.</text>
</comment>
<dbReference type="InterPro" id="IPR002549">
    <property type="entry name" value="AI-2E-like"/>
</dbReference>